<name>A0A117NGH1_PICGL</name>
<keyword evidence="1" id="KW-0496">Mitochondrion</keyword>
<gene>
    <name evidence="1" type="ORF">ABT39_MTgene6248</name>
</gene>
<protein>
    <submittedName>
        <fullName evidence="1">Uncharacterized protein</fullName>
    </submittedName>
</protein>
<organism evidence="1">
    <name type="scientific">Picea glauca</name>
    <name type="common">White spruce</name>
    <name type="synonym">Pinus glauca</name>
    <dbReference type="NCBI Taxonomy" id="3330"/>
    <lineage>
        <taxon>Eukaryota</taxon>
        <taxon>Viridiplantae</taxon>
        <taxon>Streptophyta</taxon>
        <taxon>Embryophyta</taxon>
        <taxon>Tracheophyta</taxon>
        <taxon>Spermatophyta</taxon>
        <taxon>Pinopsida</taxon>
        <taxon>Pinidae</taxon>
        <taxon>Conifers I</taxon>
        <taxon>Pinales</taxon>
        <taxon>Pinaceae</taxon>
        <taxon>Picea</taxon>
    </lineage>
</organism>
<dbReference type="AlphaFoldDB" id="A0A117NGH1"/>
<accession>A0A117NGH1</accession>
<comment type="caution">
    <text evidence="1">The sequence shown here is derived from an EMBL/GenBank/DDBJ whole genome shotgun (WGS) entry which is preliminary data.</text>
</comment>
<evidence type="ECO:0000313" key="1">
    <source>
        <dbReference type="EMBL" id="KUM46793.1"/>
    </source>
</evidence>
<reference evidence="1" key="1">
    <citation type="journal article" date="2015" name="Genome Biol. Evol.">
        <title>Organellar Genomes of White Spruce (Picea glauca): Assembly and Annotation.</title>
        <authorList>
            <person name="Jackman S.D."/>
            <person name="Warren R.L."/>
            <person name="Gibb E.A."/>
            <person name="Vandervalk B.P."/>
            <person name="Mohamadi H."/>
            <person name="Chu J."/>
            <person name="Raymond A."/>
            <person name="Pleasance S."/>
            <person name="Coope R."/>
            <person name="Wildung M.R."/>
            <person name="Ritland C.E."/>
            <person name="Bousquet J."/>
            <person name="Jones S.J."/>
            <person name="Bohlmann J."/>
            <person name="Birol I."/>
        </authorList>
    </citation>
    <scope>NUCLEOTIDE SEQUENCE [LARGE SCALE GENOMIC DNA]</scope>
    <source>
        <tissue evidence="1">Flushing bud</tissue>
    </source>
</reference>
<dbReference type="EMBL" id="LKAM01000009">
    <property type="protein sequence ID" value="KUM46793.1"/>
    <property type="molecule type" value="Genomic_DNA"/>
</dbReference>
<proteinExistence type="predicted"/>
<geneLocation type="mitochondrion" evidence="1"/>
<sequence>MLPRPLPMILYRGVSLSWTEVTMALDAIRVEWSQHLLHPLSQRWEADRC</sequence>